<dbReference type="GO" id="GO:0015078">
    <property type="term" value="F:proton transmembrane transporter activity"/>
    <property type="evidence" value="ECO:0007669"/>
    <property type="project" value="InterPro"/>
</dbReference>
<evidence type="ECO:0000256" key="13">
    <source>
        <dbReference type="SAM" id="Phobius"/>
    </source>
</evidence>
<evidence type="ECO:0000256" key="9">
    <source>
        <dbReference type="ARBA" id="ARBA00023065"/>
    </source>
</evidence>
<evidence type="ECO:0000256" key="7">
    <source>
        <dbReference type="ARBA" id="ARBA00022781"/>
    </source>
</evidence>
<dbReference type="EMBL" id="PP831698">
    <property type="protein sequence ID" value="XCB09054.1"/>
    <property type="molecule type" value="Genomic_DNA"/>
</dbReference>
<keyword evidence="4 12" id="KW-0813">Transport</keyword>
<evidence type="ECO:0000256" key="3">
    <source>
        <dbReference type="ARBA" id="ARBA00011291"/>
    </source>
</evidence>
<evidence type="ECO:0000256" key="1">
    <source>
        <dbReference type="ARBA" id="ARBA00004304"/>
    </source>
</evidence>
<keyword evidence="9 12" id="KW-0406">Ion transport</keyword>
<gene>
    <name evidence="14" type="primary">ATP8</name>
</gene>
<evidence type="ECO:0000256" key="8">
    <source>
        <dbReference type="ARBA" id="ARBA00022989"/>
    </source>
</evidence>
<comment type="similarity">
    <text evidence="2 12">Belongs to the ATPase protein 8 family.</text>
</comment>
<dbReference type="GO" id="GO:0031966">
    <property type="term" value="C:mitochondrial membrane"/>
    <property type="evidence" value="ECO:0007669"/>
    <property type="project" value="UniProtKB-SubCell"/>
</dbReference>
<sequence>MPQMSPMSWITIYMMIIIIMMMFNTKIYFQKTNNLMKNTNKTSNSKENNWKW</sequence>
<geneLocation type="mitochondrion" evidence="14"/>
<reference evidence="14" key="1">
    <citation type="submission" date="2024-05" db="EMBL/GenBank/DDBJ databases">
        <authorList>
            <person name="Zhang Q."/>
        </authorList>
    </citation>
    <scope>NUCLEOTIDE SEQUENCE</scope>
    <source>
        <strain evidence="14">HZ383</strain>
    </source>
</reference>
<feature type="transmembrane region" description="Helical" evidence="13">
    <location>
        <begin position="6"/>
        <end position="29"/>
    </location>
</feature>
<keyword evidence="11 13" id="KW-0472">Membrane</keyword>
<evidence type="ECO:0000256" key="2">
    <source>
        <dbReference type="ARBA" id="ARBA00008892"/>
    </source>
</evidence>
<evidence type="ECO:0000256" key="5">
    <source>
        <dbReference type="ARBA" id="ARBA00022547"/>
    </source>
</evidence>
<comment type="subunit">
    <text evidence="3">F-type ATPases have 2 components, CF(1) - the catalytic core - and CF(0) - the membrane proton channel.</text>
</comment>
<proteinExistence type="inferred from homology"/>
<evidence type="ECO:0000256" key="4">
    <source>
        <dbReference type="ARBA" id="ARBA00022448"/>
    </source>
</evidence>
<keyword evidence="5 12" id="KW-0138">CF(0)</keyword>
<accession>A0AAU7YTY2</accession>
<dbReference type="AlphaFoldDB" id="A0AAU7YTY2"/>
<evidence type="ECO:0000256" key="11">
    <source>
        <dbReference type="ARBA" id="ARBA00023136"/>
    </source>
</evidence>
<keyword evidence="7 12" id="KW-0375">Hydrogen ion transport</keyword>
<protein>
    <recommendedName>
        <fullName evidence="12">ATP synthase complex subunit 8</fullName>
    </recommendedName>
</protein>
<dbReference type="GO" id="GO:0045259">
    <property type="term" value="C:proton-transporting ATP synthase complex"/>
    <property type="evidence" value="ECO:0007669"/>
    <property type="project" value="UniProtKB-KW"/>
</dbReference>
<evidence type="ECO:0000313" key="14">
    <source>
        <dbReference type="EMBL" id="XCB09054.1"/>
    </source>
</evidence>
<dbReference type="GO" id="GO:0015986">
    <property type="term" value="P:proton motive force-driven ATP synthesis"/>
    <property type="evidence" value="ECO:0007669"/>
    <property type="project" value="InterPro"/>
</dbReference>
<name>A0AAU7YTY2_9NEOP</name>
<comment type="subcellular location">
    <subcellularLocation>
        <location evidence="1 12">Mitochondrion membrane</location>
        <topology evidence="1 12">Single-pass membrane protein</topology>
    </subcellularLocation>
</comment>
<keyword evidence="6 12" id="KW-0812">Transmembrane</keyword>
<keyword evidence="10 12" id="KW-0496">Mitochondrion</keyword>
<evidence type="ECO:0000256" key="12">
    <source>
        <dbReference type="RuleBase" id="RU003661"/>
    </source>
</evidence>
<keyword evidence="8 13" id="KW-1133">Transmembrane helix</keyword>
<evidence type="ECO:0000256" key="6">
    <source>
        <dbReference type="ARBA" id="ARBA00022692"/>
    </source>
</evidence>
<evidence type="ECO:0000256" key="10">
    <source>
        <dbReference type="ARBA" id="ARBA00023128"/>
    </source>
</evidence>
<dbReference type="Pfam" id="PF00895">
    <property type="entry name" value="ATP-synt_8"/>
    <property type="match status" value="1"/>
</dbReference>
<organism evidence="14">
    <name type="scientific">Phraortes similis</name>
    <dbReference type="NCBI Taxonomy" id="3127883"/>
    <lineage>
        <taxon>Eukaryota</taxon>
        <taxon>Metazoa</taxon>
        <taxon>Ecdysozoa</taxon>
        <taxon>Arthropoda</taxon>
        <taxon>Hexapoda</taxon>
        <taxon>Insecta</taxon>
        <taxon>Pterygota</taxon>
        <taxon>Neoptera</taxon>
        <taxon>Polyneoptera</taxon>
        <taxon>Phasmatodea</taxon>
        <taxon>Verophasmatodea</taxon>
        <taxon>Anareolatae</taxon>
        <taxon>Lonchodidae</taxon>
        <taxon>Lonchodinae</taxon>
        <taxon>Phraortes</taxon>
    </lineage>
</organism>
<dbReference type="InterPro" id="IPR001421">
    <property type="entry name" value="ATP8_metazoa"/>
</dbReference>